<sequence>MHIMLRINLILIYLLGDFLDLSKIGSIEYMFVLLHLCTCNTLKYFNSVLLRVMHWFRNSIYVVSKFLNADNVSLMVQINCSHMSCK</sequence>
<name>C7J9Q7_ORYSJ</name>
<evidence type="ECO:0000313" key="3">
    <source>
        <dbReference type="Proteomes" id="UP000000763"/>
    </source>
</evidence>
<reference evidence="2 3" key="1">
    <citation type="journal article" date="2005" name="Nature">
        <title>The map-based sequence of the rice genome.</title>
        <authorList>
            <consortium name="International rice genome sequencing project (IRGSP)"/>
            <person name="Matsumoto T."/>
            <person name="Wu J."/>
            <person name="Kanamori H."/>
            <person name="Katayose Y."/>
            <person name="Fujisawa M."/>
            <person name="Namiki N."/>
            <person name="Mizuno H."/>
            <person name="Yamamoto K."/>
            <person name="Antonio B.A."/>
            <person name="Baba T."/>
            <person name="Sakata K."/>
            <person name="Nagamura Y."/>
            <person name="Aoki H."/>
            <person name="Arikawa K."/>
            <person name="Arita K."/>
            <person name="Bito T."/>
            <person name="Chiden Y."/>
            <person name="Fujitsuka N."/>
            <person name="Fukunaka R."/>
            <person name="Hamada M."/>
            <person name="Harada C."/>
            <person name="Hayashi A."/>
            <person name="Hijishita S."/>
            <person name="Honda M."/>
            <person name="Hosokawa S."/>
            <person name="Ichikawa Y."/>
            <person name="Idonuma A."/>
            <person name="Iijima M."/>
            <person name="Ikeda M."/>
            <person name="Ikeno M."/>
            <person name="Ito K."/>
            <person name="Ito S."/>
            <person name="Ito T."/>
            <person name="Ito Y."/>
            <person name="Ito Y."/>
            <person name="Iwabuchi A."/>
            <person name="Kamiya K."/>
            <person name="Karasawa W."/>
            <person name="Kurita K."/>
            <person name="Katagiri S."/>
            <person name="Kikuta A."/>
            <person name="Kobayashi H."/>
            <person name="Kobayashi N."/>
            <person name="Machita K."/>
            <person name="Maehara T."/>
            <person name="Masukawa M."/>
            <person name="Mizubayashi T."/>
            <person name="Mukai Y."/>
            <person name="Nagasaki H."/>
            <person name="Nagata Y."/>
            <person name="Naito S."/>
            <person name="Nakashima M."/>
            <person name="Nakama Y."/>
            <person name="Nakamichi Y."/>
            <person name="Nakamura M."/>
            <person name="Meguro A."/>
            <person name="Negishi M."/>
            <person name="Ohta I."/>
            <person name="Ohta T."/>
            <person name="Okamoto M."/>
            <person name="Ono N."/>
            <person name="Saji S."/>
            <person name="Sakaguchi M."/>
            <person name="Sakai K."/>
            <person name="Shibata M."/>
            <person name="Shimokawa T."/>
            <person name="Song J."/>
            <person name="Takazaki Y."/>
            <person name="Terasawa K."/>
            <person name="Tsugane M."/>
            <person name="Tsuji K."/>
            <person name="Ueda S."/>
            <person name="Waki K."/>
            <person name="Yamagata H."/>
            <person name="Yamamoto M."/>
            <person name="Yamamoto S."/>
            <person name="Yamane H."/>
            <person name="Yoshiki S."/>
            <person name="Yoshihara R."/>
            <person name="Yukawa K."/>
            <person name="Zhong H."/>
            <person name="Yano M."/>
            <person name="Yuan Q."/>
            <person name="Ouyang S."/>
            <person name="Liu J."/>
            <person name="Jones K.M."/>
            <person name="Gansberger K."/>
            <person name="Moffat K."/>
            <person name="Hill J."/>
            <person name="Bera J."/>
            <person name="Fadrosh D."/>
            <person name="Jin S."/>
            <person name="Johri S."/>
            <person name="Kim M."/>
            <person name="Overton L."/>
            <person name="Reardon M."/>
            <person name="Tsitrin T."/>
            <person name="Vuong H."/>
            <person name="Weaver B."/>
            <person name="Ciecko A."/>
            <person name="Tallon L."/>
            <person name="Jackson J."/>
            <person name="Pai G."/>
            <person name="Aken S.V."/>
            <person name="Utterback T."/>
            <person name="Reidmuller S."/>
            <person name="Feldblyum T."/>
            <person name="Hsiao J."/>
            <person name="Zismann V."/>
            <person name="Iobst S."/>
            <person name="de Vazeille A.R."/>
            <person name="Buell C.R."/>
            <person name="Ying K."/>
            <person name="Li Y."/>
            <person name="Lu T."/>
            <person name="Huang Y."/>
            <person name="Zhao Q."/>
            <person name="Feng Q."/>
            <person name="Zhang L."/>
            <person name="Zhu J."/>
            <person name="Weng Q."/>
            <person name="Mu J."/>
            <person name="Lu Y."/>
            <person name="Fan D."/>
            <person name="Liu Y."/>
            <person name="Guan J."/>
            <person name="Zhang Y."/>
            <person name="Yu S."/>
            <person name="Liu X."/>
            <person name="Zhang Y."/>
            <person name="Hong G."/>
            <person name="Han B."/>
            <person name="Choisne N."/>
            <person name="Demange N."/>
            <person name="Orjeda G."/>
            <person name="Samain S."/>
            <person name="Cattolico L."/>
            <person name="Pelletier E."/>
            <person name="Couloux A."/>
            <person name="Segurens B."/>
            <person name="Wincker P."/>
            <person name="D'Hont A."/>
            <person name="Scarpelli C."/>
            <person name="Weissenbach J."/>
            <person name="Salanoubat M."/>
            <person name="Quetier F."/>
            <person name="Yu Y."/>
            <person name="Kim H.R."/>
            <person name="Rambo T."/>
            <person name="Currie J."/>
            <person name="Collura K."/>
            <person name="Luo M."/>
            <person name="Yang T."/>
            <person name="Ammiraju J.S.S."/>
            <person name="Engler F."/>
            <person name="Soderlund C."/>
            <person name="Wing R.A."/>
            <person name="Palmer L.E."/>
            <person name="de la Bastide M."/>
            <person name="Spiegel L."/>
            <person name="Nascimento L."/>
            <person name="Zutavern T."/>
            <person name="O'Shaughnessy A."/>
            <person name="Dike S."/>
            <person name="Dedhia N."/>
            <person name="Preston R."/>
            <person name="Balija V."/>
            <person name="McCombie W.R."/>
            <person name="Chow T."/>
            <person name="Chen H."/>
            <person name="Chung M."/>
            <person name="Chen C."/>
            <person name="Shaw J."/>
            <person name="Wu H."/>
            <person name="Hsiao K."/>
            <person name="Chao Y."/>
            <person name="Chu M."/>
            <person name="Cheng C."/>
            <person name="Hour A."/>
            <person name="Lee P."/>
            <person name="Lin S."/>
            <person name="Lin Y."/>
            <person name="Liou J."/>
            <person name="Liu S."/>
            <person name="Hsing Y."/>
            <person name="Raghuvanshi S."/>
            <person name="Mohanty A."/>
            <person name="Bharti A.K."/>
            <person name="Gaur A."/>
            <person name="Gupta V."/>
            <person name="Kumar D."/>
            <person name="Ravi V."/>
            <person name="Vij S."/>
            <person name="Kapur A."/>
            <person name="Khurana P."/>
            <person name="Khurana P."/>
            <person name="Khurana J.P."/>
            <person name="Tyagi A.K."/>
            <person name="Gaikwad K."/>
            <person name="Singh A."/>
            <person name="Dalal V."/>
            <person name="Srivastava S."/>
            <person name="Dixit A."/>
            <person name="Pal A.K."/>
            <person name="Ghazi I.A."/>
            <person name="Yadav M."/>
            <person name="Pandit A."/>
            <person name="Bhargava A."/>
            <person name="Sureshbabu K."/>
            <person name="Batra K."/>
            <person name="Sharma T.R."/>
            <person name="Mohapatra T."/>
            <person name="Singh N.K."/>
            <person name="Messing J."/>
            <person name="Nelson A.B."/>
            <person name="Fuks G."/>
            <person name="Kavchok S."/>
            <person name="Keizer G."/>
            <person name="Linton E."/>
            <person name="Llaca V."/>
            <person name="Song R."/>
            <person name="Tanyolac B."/>
            <person name="Young S."/>
            <person name="Ho-Il K."/>
            <person name="Hahn J.H."/>
            <person name="Sangsakoo G."/>
            <person name="Vanavichit A."/>
            <person name="de Mattos Luiz.A.T."/>
            <person name="Zimmer P.D."/>
            <person name="Malone G."/>
            <person name="Dellagostin O."/>
            <person name="de Oliveira A.C."/>
            <person name="Bevan M."/>
            <person name="Bancroft I."/>
            <person name="Minx P."/>
            <person name="Cordum H."/>
            <person name="Wilson R."/>
            <person name="Cheng Z."/>
            <person name="Jin W."/>
            <person name="Jiang J."/>
            <person name="Leong S.A."/>
            <person name="Iwama H."/>
            <person name="Gojobori T."/>
            <person name="Itoh T."/>
            <person name="Niimura Y."/>
            <person name="Fujii Y."/>
            <person name="Habara T."/>
            <person name="Sakai H."/>
            <person name="Sato Y."/>
            <person name="Wilson G."/>
            <person name="Kumar K."/>
            <person name="McCouch S."/>
            <person name="Juretic N."/>
            <person name="Hoen D."/>
            <person name="Wright S."/>
            <person name="Bruskiewich R."/>
            <person name="Bureau T."/>
            <person name="Miyao A."/>
            <person name="Hirochika H."/>
            <person name="Nishikawa T."/>
            <person name="Kadowaki K."/>
            <person name="Sugiura M."/>
            <person name="Burr B."/>
            <person name="Sasaki T."/>
        </authorList>
    </citation>
    <scope>NUCLEOTIDE SEQUENCE [LARGE SCALE GENOMIC DNA]</scope>
    <source>
        <strain evidence="3">cv. Nipponbare</strain>
    </source>
</reference>
<keyword evidence="1" id="KW-0732">Signal</keyword>
<gene>
    <name evidence="2" type="ordered locus">Os12g0236666</name>
</gene>
<organism evidence="2 3">
    <name type="scientific">Oryza sativa subsp. japonica</name>
    <name type="common">Rice</name>
    <dbReference type="NCBI Taxonomy" id="39947"/>
    <lineage>
        <taxon>Eukaryota</taxon>
        <taxon>Viridiplantae</taxon>
        <taxon>Streptophyta</taxon>
        <taxon>Embryophyta</taxon>
        <taxon>Tracheophyta</taxon>
        <taxon>Spermatophyta</taxon>
        <taxon>Magnoliopsida</taxon>
        <taxon>Liliopsida</taxon>
        <taxon>Poales</taxon>
        <taxon>Poaceae</taxon>
        <taxon>BOP clade</taxon>
        <taxon>Oryzoideae</taxon>
        <taxon>Oryzeae</taxon>
        <taxon>Oryzinae</taxon>
        <taxon>Oryza</taxon>
        <taxon>Oryza sativa</taxon>
    </lineage>
</organism>
<evidence type="ECO:0000256" key="1">
    <source>
        <dbReference type="SAM" id="SignalP"/>
    </source>
</evidence>
<dbReference type="AlphaFoldDB" id="C7J9Q7"/>
<reference evidence="3" key="2">
    <citation type="journal article" date="2008" name="Nucleic Acids Res.">
        <title>The rice annotation project database (RAP-DB): 2008 update.</title>
        <authorList>
            <consortium name="The rice annotation project (RAP)"/>
        </authorList>
    </citation>
    <scope>GENOME REANNOTATION</scope>
    <source>
        <strain evidence="3">cv. Nipponbare</strain>
    </source>
</reference>
<dbReference type="KEGG" id="dosa:Os12g0236666"/>
<dbReference type="EMBL" id="AP008218">
    <property type="protein sequence ID" value="BAH95589.1"/>
    <property type="molecule type" value="Genomic_DNA"/>
</dbReference>
<feature type="chain" id="PRO_5002977510" evidence="1">
    <location>
        <begin position="17"/>
        <end position="86"/>
    </location>
</feature>
<feature type="signal peptide" evidence="1">
    <location>
        <begin position="1"/>
        <end position="16"/>
    </location>
</feature>
<protein>
    <submittedName>
        <fullName evidence="2">Os12g0236666 protein</fullName>
    </submittedName>
</protein>
<evidence type="ECO:0000313" key="2">
    <source>
        <dbReference type="EMBL" id="BAH95589.1"/>
    </source>
</evidence>
<proteinExistence type="predicted"/>
<accession>C7J9Q7</accession>
<dbReference type="Proteomes" id="UP000000763">
    <property type="component" value="Chromosome 12"/>
</dbReference>